<dbReference type="Gene3D" id="3.40.640.10">
    <property type="entry name" value="Type I PLP-dependent aspartate aminotransferase-like (Major domain)"/>
    <property type="match status" value="1"/>
</dbReference>
<evidence type="ECO:0000259" key="6">
    <source>
        <dbReference type="PROSITE" id="PS50949"/>
    </source>
</evidence>
<proteinExistence type="inferred from homology"/>
<protein>
    <submittedName>
        <fullName evidence="7">PLP-dependent aminotransferase family protein</fullName>
    </submittedName>
</protein>
<evidence type="ECO:0000256" key="4">
    <source>
        <dbReference type="ARBA" id="ARBA00023125"/>
    </source>
</evidence>
<dbReference type="GO" id="GO:0003700">
    <property type="term" value="F:DNA-binding transcription factor activity"/>
    <property type="evidence" value="ECO:0007669"/>
    <property type="project" value="InterPro"/>
</dbReference>
<reference evidence="7 8" key="1">
    <citation type="journal article" date="2020" name="Microb. Ecol.">
        <title>Ecogenomics of the Marine Benthic Filamentous Cyanobacterium Adonisia.</title>
        <authorList>
            <person name="Walter J.M."/>
            <person name="Coutinho F.H."/>
            <person name="Leomil L."/>
            <person name="Hargreaves P.I."/>
            <person name="Campeao M.E."/>
            <person name="Vieira V.V."/>
            <person name="Silva B.S."/>
            <person name="Fistarol G.O."/>
            <person name="Salomon P.S."/>
            <person name="Sawabe T."/>
            <person name="Mino S."/>
            <person name="Hosokawa M."/>
            <person name="Miyashita H."/>
            <person name="Maruyama F."/>
            <person name="van Verk M.C."/>
            <person name="Dutilh B.E."/>
            <person name="Thompson C.C."/>
            <person name="Thompson F.L."/>
        </authorList>
    </citation>
    <scope>NUCLEOTIDE SEQUENCE [LARGE SCALE GENOMIC DNA]</scope>
    <source>
        <strain evidence="7 8">CCMR0081</strain>
    </source>
</reference>
<dbReference type="GO" id="GO:0030170">
    <property type="term" value="F:pyridoxal phosphate binding"/>
    <property type="evidence" value="ECO:0007669"/>
    <property type="project" value="InterPro"/>
</dbReference>
<keyword evidence="5" id="KW-0804">Transcription</keyword>
<dbReference type="SUPFAM" id="SSF46785">
    <property type="entry name" value="Winged helix' DNA-binding domain"/>
    <property type="match status" value="1"/>
</dbReference>
<accession>A0A6M0RJ64</accession>
<comment type="similarity">
    <text evidence="1">In the C-terminal section; belongs to the class-I pyridoxal-phosphate-dependent aminotransferase family.</text>
</comment>
<dbReference type="InterPro" id="IPR004839">
    <property type="entry name" value="Aminotransferase_I/II_large"/>
</dbReference>
<dbReference type="PRINTS" id="PR00035">
    <property type="entry name" value="HTHGNTR"/>
</dbReference>
<gene>
    <name evidence="7" type="ORF">DXZ20_08450</name>
</gene>
<keyword evidence="2" id="KW-0663">Pyridoxal phosphate</keyword>
<keyword evidence="3" id="KW-0805">Transcription regulation</keyword>
<dbReference type="PROSITE" id="PS50949">
    <property type="entry name" value="HTH_GNTR"/>
    <property type="match status" value="1"/>
</dbReference>
<keyword evidence="7" id="KW-0808">Transferase</keyword>
<name>A0A6M0RJ64_9CYAN</name>
<dbReference type="CDD" id="cd07377">
    <property type="entry name" value="WHTH_GntR"/>
    <property type="match status" value="1"/>
</dbReference>
<evidence type="ECO:0000256" key="3">
    <source>
        <dbReference type="ARBA" id="ARBA00023015"/>
    </source>
</evidence>
<dbReference type="PANTHER" id="PTHR46577">
    <property type="entry name" value="HTH-TYPE TRANSCRIPTIONAL REGULATORY PROTEIN GABR"/>
    <property type="match status" value="1"/>
</dbReference>
<dbReference type="InterPro" id="IPR015421">
    <property type="entry name" value="PyrdxlP-dep_Trfase_major"/>
</dbReference>
<evidence type="ECO:0000256" key="2">
    <source>
        <dbReference type="ARBA" id="ARBA00022898"/>
    </source>
</evidence>
<dbReference type="Pfam" id="PF00392">
    <property type="entry name" value="GntR"/>
    <property type="match status" value="1"/>
</dbReference>
<dbReference type="PANTHER" id="PTHR46577:SF1">
    <property type="entry name" value="HTH-TYPE TRANSCRIPTIONAL REGULATORY PROTEIN GABR"/>
    <property type="match status" value="1"/>
</dbReference>
<dbReference type="Pfam" id="PF00155">
    <property type="entry name" value="Aminotran_1_2"/>
    <property type="match status" value="1"/>
</dbReference>
<keyword evidence="4" id="KW-0238">DNA-binding</keyword>
<dbReference type="EMBL" id="QXHD01000004">
    <property type="protein sequence ID" value="NEZ55701.1"/>
    <property type="molecule type" value="Genomic_DNA"/>
</dbReference>
<dbReference type="InterPro" id="IPR051446">
    <property type="entry name" value="HTH_trans_reg/aminotransferase"/>
</dbReference>
<sequence>MELALVIDAALSEPLHQQVYSQLRWAILSGRLVSGQRLPASRTLARTLGLSRTTVTQGYDQLISEGYLQTRRGAGTYVCAQLPEMLLEADEPVKSSPQPVVKAPLSDYGKRVKQVSLSPLRESYEISFRYGHPALDLFPVELWRKLLSKHCRETKQWLNYAGETLGYWPLRKAVAHYLQHARAVRCMHDQVIITNGSQQALSLITQLLVNPDDSVAIEEPGYRGARHIFKASGANLLPMPLDHDGLMVDTLLAYDNPPRLVYVTPSHQFPTGALLSLPRRLALLQWAWRTGALIIEDDYDSEYRYGGRPIPSLQGLDNHSSVLYVGTFSKVMFPSIRLGYLVVPQSLVEVFGKAKWLADRQPPTLTQYALAEFISAGHLERHIRKMRLCYEHRRRALLQALYKYFGQEVKILGDSAGLHVMAKLPLSFRDDEVVARAARVGVEICSACIQYEVPRNTGEFVFGYTDLTEEQIEEGIHRVAKALWT</sequence>
<dbReference type="GO" id="GO:0008483">
    <property type="term" value="F:transaminase activity"/>
    <property type="evidence" value="ECO:0007669"/>
    <property type="project" value="UniProtKB-KW"/>
</dbReference>
<comment type="caution">
    <text evidence="7">The sequence shown here is derived from an EMBL/GenBank/DDBJ whole genome shotgun (WGS) entry which is preliminary data.</text>
</comment>
<dbReference type="GO" id="GO:0003677">
    <property type="term" value="F:DNA binding"/>
    <property type="evidence" value="ECO:0007669"/>
    <property type="project" value="UniProtKB-KW"/>
</dbReference>
<dbReference type="SMART" id="SM00345">
    <property type="entry name" value="HTH_GNTR"/>
    <property type="match status" value="1"/>
</dbReference>
<dbReference type="InterPro" id="IPR036388">
    <property type="entry name" value="WH-like_DNA-bd_sf"/>
</dbReference>
<dbReference type="AlphaFoldDB" id="A0A6M0RJ64"/>
<keyword evidence="8" id="KW-1185">Reference proteome</keyword>
<evidence type="ECO:0000313" key="7">
    <source>
        <dbReference type="EMBL" id="NEZ55701.1"/>
    </source>
</evidence>
<evidence type="ECO:0000313" key="8">
    <source>
        <dbReference type="Proteomes" id="UP000481033"/>
    </source>
</evidence>
<dbReference type="RefSeq" id="WP_163697593.1">
    <property type="nucleotide sequence ID" value="NZ_QXHD01000004.1"/>
</dbReference>
<dbReference type="Gene3D" id="1.10.10.10">
    <property type="entry name" value="Winged helix-like DNA-binding domain superfamily/Winged helix DNA-binding domain"/>
    <property type="match status" value="1"/>
</dbReference>
<dbReference type="SUPFAM" id="SSF53383">
    <property type="entry name" value="PLP-dependent transferases"/>
    <property type="match status" value="1"/>
</dbReference>
<organism evidence="7 8">
    <name type="scientific">Adonisia turfae CCMR0081</name>
    <dbReference type="NCBI Taxonomy" id="2292702"/>
    <lineage>
        <taxon>Bacteria</taxon>
        <taxon>Bacillati</taxon>
        <taxon>Cyanobacteriota</taxon>
        <taxon>Adonisia</taxon>
        <taxon>Adonisia turfae</taxon>
    </lineage>
</organism>
<evidence type="ECO:0000256" key="1">
    <source>
        <dbReference type="ARBA" id="ARBA00005384"/>
    </source>
</evidence>
<keyword evidence="7" id="KW-0032">Aminotransferase</keyword>
<dbReference type="InterPro" id="IPR036390">
    <property type="entry name" value="WH_DNA-bd_sf"/>
</dbReference>
<dbReference type="Proteomes" id="UP000481033">
    <property type="component" value="Unassembled WGS sequence"/>
</dbReference>
<dbReference type="CDD" id="cd00609">
    <property type="entry name" value="AAT_like"/>
    <property type="match status" value="1"/>
</dbReference>
<feature type="domain" description="HTH gntR-type" evidence="6">
    <location>
        <begin position="13"/>
        <end position="81"/>
    </location>
</feature>
<dbReference type="InterPro" id="IPR000524">
    <property type="entry name" value="Tscrpt_reg_HTH_GntR"/>
</dbReference>
<evidence type="ECO:0000256" key="5">
    <source>
        <dbReference type="ARBA" id="ARBA00023163"/>
    </source>
</evidence>
<dbReference type="InterPro" id="IPR015424">
    <property type="entry name" value="PyrdxlP-dep_Trfase"/>
</dbReference>